<evidence type="ECO:0000313" key="2">
    <source>
        <dbReference type="Proteomes" id="UP000467700"/>
    </source>
</evidence>
<sequence>MDPTTTCPIDQTRTMKIEKTKMFLEGGAEDAEYAARRSIALPHLHCIKLDEHARFCLVLLRAIVPQIRCHLLVSAYATPEGTRAIDLDLEAFARVLGQYIQRIPFGQTASLEFTKHHIHFADRGSENKSFKFRLHYGARYAGLSTTNTFLNMIAQGDFRRTGILCLDVEMGSDIHAIQPAMRRVFRSFNGVRCVVARQEAFELVAESIHSAEGLFPGLRRLRNFGRYSSTNWRNLMDEFAELYDKIMKEELEGVVAISGGR</sequence>
<gene>
    <name evidence="1" type="ORF">AAE3_LOCUS12025</name>
</gene>
<accession>A0A8S0WZU2</accession>
<comment type="caution">
    <text evidence="1">The sequence shown here is derived from an EMBL/GenBank/DDBJ whole genome shotgun (WGS) entry which is preliminary data.</text>
</comment>
<organism evidence="1 2">
    <name type="scientific">Cyclocybe aegerita</name>
    <name type="common">Black poplar mushroom</name>
    <name type="synonym">Agrocybe aegerita</name>
    <dbReference type="NCBI Taxonomy" id="1973307"/>
    <lineage>
        <taxon>Eukaryota</taxon>
        <taxon>Fungi</taxon>
        <taxon>Dikarya</taxon>
        <taxon>Basidiomycota</taxon>
        <taxon>Agaricomycotina</taxon>
        <taxon>Agaricomycetes</taxon>
        <taxon>Agaricomycetidae</taxon>
        <taxon>Agaricales</taxon>
        <taxon>Agaricineae</taxon>
        <taxon>Bolbitiaceae</taxon>
        <taxon>Cyclocybe</taxon>
    </lineage>
</organism>
<name>A0A8S0WZU2_CYCAE</name>
<dbReference type="AlphaFoldDB" id="A0A8S0WZU2"/>
<proteinExistence type="predicted"/>
<reference evidence="1 2" key="1">
    <citation type="submission" date="2020-01" db="EMBL/GenBank/DDBJ databases">
        <authorList>
            <person name="Gupta K D."/>
        </authorList>
    </citation>
    <scope>NUCLEOTIDE SEQUENCE [LARGE SCALE GENOMIC DNA]</scope>
</reference>
<dbReference type="EMBL" id="CACVBS010000080">
    <property type="protein sequence ID" value="CAA7269816.1"/>
    <property type="molecule type" value="Genomic_DNA"/>
</dbReference>
<protein>
    <submittedName>
        <fullName evidence="1">Uncharacterized protein</fullName>
    </submittedName>
</protein>
<keyword evidence="2" id="KW-1185">Reference proteome</keyword>
<evidence type="ECO:0000313" key="1">
    <source>
        <dbReference type="EMBL" id="CAA7269816.1"/>
    </source>
</evidence>
<dbReference type="Proteomes" id="UP000467700">
    <property type="component" value="Unassembled WGS sequence"/>
</dbReference>